<dbReference type="Gene3D" id="3.30.565.10">
    <property type="entry name" value="Histidine kinase-like ATPase, C-terminal domain"/>
    <property type="match status" value="1"/>
</dbReference>
<feature type="compositionally biased region" description="Basic and acidic residues" evidence="3">
    <location>
        <begin position="676"/>
        <end position="685"/>
    </location>
</feature>
<feature type="region of interest" description="Disordered" evidence="3">
    <location>
        <begin position="676"/>
        <end position="696"/>
    </location>
</feature>
<feature type="compositionally biased region" description="Basic and acidic residues" evidence="3">
    <location>
        <begin position="1496"/>
        <end position="1506"/>
    </location>
</feature>
<name>A0A433TN64_ELYCH</name>
<dbReference type="SUPFAM" id="SSF55874">
    <property type="entry name" value="ATPase domain of HSP90 chaperone/DNA topoisomerase II/histidine kinase"/>
    <property type="match status" value="1"/>
</dbReference>
<dbReference type="GO" id="GO:0006298">
    <property type="term" value="P:mismatch repair"/>
    <property type="evidence" value="ECO:0007669"/>
    <property type="project" value="InterPro"/>
</dbReference>
<dbReference type="Gene3D" id="3.30.1540.20">
    <property type="entry name" value="MutL, C-terminal domain, dimerisation subdomain"/>
    <property type="match status" value="2"/>
</dbReference>
<dbReference type="InterPro" id="IPR014721">
    <property type="entry name" value="Ribsml_uS5_D2-typ_fold_subgr"/>
</dbReference>
<feature type="compositionally biased region" description="Polar residues" evidence="3">
    <location>
        <begin position="1455"/>
        <end position="1480"/>
    </location>
</feature>
<organism evidence="6 7">
    <name type="scientific">Elysia chlorotica</name>
    <name type="common">Eastern emerald elysia</name>
    <name type="synonym">Sea slug</name>
    <dbReference type="NCBI Taxonomy" id="188477"/>
    <lineage>
        <taxon>Eukaryota</taxon>
        <taxon>Metazoa</taxon>
        <taxon>Spiralia</taxon>
        <taxon>Lophotrochozoa</taxon>
        <taxon>Mollusca</taxon>
        <taxon>Gastropoda</taxon>
        <taxon>Heterobranchia</taxon>
        <taxon>Euthyneura</taxon>
        <taxon>Panpulmonata</taxon>
        <taxon>Sacoglossa</taxon>
        <taxon>Placobranchoidea</taxon>
        <taxon>Plakobranchidae</taxon>
        <taxon>Elysia</taxon>
    </lineage>
</organism>
<dbReference type="SUPFAM" id="SSF118116">
    <property type="entry name" value="DNA mismatch repair protein MutL"/>
    <property type="match status" value="1"/>
</dbReference>
<evidence type="ECO:0000313" key="6">
    <source>
        <dbReference type="EMBL" id="RUS83025.1"/>
    </source>
</evidence>
<dbReference type="InterPro" id="IPR020568">
    <property type="entry name" value="Ribosomal_Su5_D2-typ_SF"/>
</dbReference>
<feature type="region of interest" description="Disordered" evidence="3">
    <location>
        <begin position="512"/>
        <end position="535"/>
    </location>
</feature>
<evidence type="ECO:0000259" key="4">
    <source>
        <dbReference type="SMART" id="SM00853"/>
    </source>
</evidence>
<dbReference type="InterPro" id="IPR042120">
    <property type="entry name" value="MutL_C_dimsub"/>
</dbReference>
<feature type="compositionally biased region" description="Polar residues" evidence="3">
    <location>
        <begin position="1423"/>
        <end position="1446"/>
    </location>
</feature>
<dbReference type="OrthoDB" id="429932at2759"/>
<feature type="region of interest" description="Disordered" evidence="3">
    <location>
        <begin position="1423"/>
        <end position="1510"/>
    </location>
</feature>
<dbReference type="InterPro" id="IPR036890">
    <property type="entry name" value="HATPase_C_sf"/>
</dbReference>
<dbReference type="Gene3D" id="3.30.230.10">
    <property type="match status" value="1"/>
</dbReference>
<accession>A0A433TN64</accession>
<feature type="domain" description="MutL C-terminal dimerisation" evidence="4">
    <location>
        <begin position="1668"/>
        <end position="1886"/>
    </location>
</feature>
<dbReference type="GO" id="GO:0032300">
    <property type="term" value="C:mismatch repair complex"/>
    <property type="evidence" value="ECO:0007669"/>
    <property type="project" value="InterPro"/>
</dbReference>
<dbReference type="Pfam" id="PF13589">
    <property type="entry name" value="HATPase_c_3"/>
    <property type="match status" value="1"/>
</dbReference>
<proteinExistence type="inferred from homology"/>
<protein>
    <recommendedName>
        <fullName evidence="8">DNA mismatch repair protein Mlh3</fullName>
    </recommendedName>
</protein>
<feature type="compositionally biased region" description="Acidic residues" evidence="3">
    <location>
        <begin position="1243"/>
        <end position="1252"/>
    </location>
</feature>
<dbReference type="InterPro" id="IPR014790">
    <property type="entry name" value="MutL_C"/>
</dbReference>
<dbReference type="Proteomes" id="UP000271974">
    <property type="component" value="Unassembled WGS sequence"/>
</dbReference>
<evidence type="ECO:0000256" key="1">
    <source>
        <dbReference type="ARBA" id="ARBA00006082"/>
    </source>
</evidence>
<dbReference type="SMART" id="SM00853">
    <property type="entry name" value="MutL_C"/>
    <property type="match status" value="1"/>
</dbReference>
<feature type="domain" description="DNA mismatch repair protein S5" evidence="5">
    <location>
        <begin position="237"/>
        <end position="382"/>
    </location>
</feature>
<keyword evidence="7" id="KW-1185">Reference proteome</keyword>
<feature type="compositionally biased region" description="Basic and acidic residues" evidence="3">
    <location>
        <begin position="1261"/>
        <end position="1273"/>
    </location>
</feature>
<evidence type="ECO:0000256" key="3">
    <source>
        <dbReference type="SAM" id="MobiDB-lite"/>
    </source>
</evidence>
<dbReference type="SUPFAM" id="SSF54211">
    <property type="entry name" value="Ribosomal protein S5 domain 2-like"/>
    <property type="match status" value="1"/>
</dbReference>
<keyword evidence="2" id="KW-0227">DNA damage</keyword>
<feature type="region of interest" description="Disordered" evidence="3">
    <location>
        <begin position="1231"/>
        <end position="1276"/>
    </location>
</feature>
<dbReference type="GO" id="GO:0016887">
    <property type="term" value="F:ATP hydrolysis activity"/>
    <property type="evidence" value="ECO:0007669"/>
    <property type="project" value="InterPro"/>
</dbReference>
<comment type="similarity">
    <text evidence="1">Belongs to the DNA mismatch repair MutL/HexB family.</text>
</comment>
<dbReference type="GO" id="GO:0140664">
    <property type="term" value="F:ATP-dependent DNA damage sensor activity"/>
    <property type="evidence" value="ECO:0007669"/>
    <property type="project" value="InterPro"/>
</dbReference>
<evidence type="ECO:0008006" key="8">
    <source>
        <dbReference type="Google" id="ProtNLM"/>
    </source>
</evidence>
<feature type="region of interest" description="Disordered" evidence="3">
    <location>
        <begin position="890"/>
        <end position="922"/>
    </location>
</feature>
<feature type="region of interest" description="Disordered" evidence="3">
    <location>
        <begin position="1291"/>
        <end position="1320"/>
    </location>
</feature>
<dbReference type="Gene3D" id="3.30.1370.100">
    <property type="entry name" value="MutL, C-terminal domain, regulatory subdomain"/>
    <property type="match status" value="1"/>
</dbReference>
<evidence type="ECO:0000313" key="7">
    <source>
        <dbReference type="Proteomes" id="UP000271974"/>
    </source>
</evidence>
<dbReference type="Pfam" id="PF01119">
    <property type="entry name" value="DNA_mis_repair"/>
    <property type="match status" value="1"/>
</dbReference>
<comment type="caution">
    <text evidence="6">The sequence shown here is derived from an EMBL/GenBank/DDBJ whole genome shotgun (WGS) entry which is preliminary data.</text>
</comment>
<dbReference type="STRING" id="188477.A0A433TN64"/>
<evidence type="ECO:0000256" key="2">
    <source>
        <dbReference type="ARBA" id="ARBA00022763"/>
    </source>
</evidence>
<reference evidence="6 7" key="1">
    <citation type="submission" date="2019-01" db="EMBL/GenBank/DDBJ databases">
        <title>A draft genome assembly of the solar-powered sea slug Elysia chlorotica.</title>
        <authorList>
            <person name="Cai H."/>
            <person name="Li Q."/>
            <person name="Fang X."/>
            <person name="Li J."/>
            <person name="Curtis N.E."/>
            <person name="Altenburger A."/>
            <person name="Shibata T."/>
            <person name="Feng M."/>
            <person name="Maeda T."/>
            <person name="Schwartz J.A."/>
            <person name="Shigenobu S."/>
            <person name="Lundholm N."/>
            <person name="Nishiyama T."/>
            <person name="Yang H."/>
            <person name="Hasebe M."/>
            <person name="Li S."/>
            <person name="Pierce S.K."/>
            <person name="Wang J."/>
        </authorList>
    </citation>
    <scope>NUCLEOTIDE SEQUENCE [LARGE SCALE GENOMIC DNA]</scope>
    <source>
        <strain evidence="6">EC2010</strain>
        <tissue evidence="6">Whole organism of an adult</tissue>
    </source>
</reference>
<dbReference type="InterPro" id="IPR042121">
    <property type="entry name" value="MutL_C_regsub"/>
</dbReference>
<dbReference type="GO" id="GO:0030983">
    <property type="term" value="F:mismatched DNA binding"/>
    <property type="evidence" value="ECO:0007669"/>
    <property type="project" value="InterPro"/>
</dbReference>
<gene>
    <name evidence="6" type="ORF">EGW08_009213</name>
</gene>
<dbReference type="NCBIfam" id="TIGR00585">
    <property type="entry name" value="mutl"/>
    <property type="match status" value="1"/>
</dbReference>
<dbReference type="InterPro" id="IPR002099">
    <property type="entry name" value="MutL/Mlh/PMS"/>
</dbReference>
<dbReference type="PANTHER" id="PTHR10073:SF47">
    <property type="entry name" value="DNA MISMATCH REPAIR PROTEIN MLH3"/>
    <property type="match status" value="1"/>
</dbReference>
<dbReference type="InterPro" id="IPR038973">
    <property type="entry name" value="MutL/Mlh/Pms-like"/>
</dbReference>
<dbReference type="PANTHER" id="PTHR10073">
    <property type="entry name" value="DNA MISMATCH REPAIR PROTEIN MLH, PMS, MUTL"/>
    <property type="match status" value="1"/>
</dbReference>
<evidence type="ECO:0000259" key="5">
    <source>
        <dbReference type="SMART" id="SM01340"/>
    </source>
</evidence>
<dbReference type="InterPro" id="IPR013507">
    <property type="entry name" value="DNA_mismatch_S5_2-like"/>
</dbReference>
<dbReference type="GO" id="GO:0005524">
    <property type="term" value="F:ATP binding"/>
    <property type="evidence" value="ECO:0007669"/>
    <property type="project" value="InterPro"/>
</dbReference>
<dbReference type="InterPro" id="IPR037198">
    <property type="entry name" value="MutL_C_sf"/>
</dbReference>
<sequence length="1950" mass="218066">MYLEHLSSMSKVKFMLVEMQSERTHKKILSLSADVKAAIRTGVALTSFAQAVEELVLNSIDAGATSVAVRIDLPYFKIQVVDNGSGISFEQFSSLGQRYSTSKCHSVQDLQNLKYFGYRGEAVASLAAASSFMEITSRTAHSRLTYTKPFHNGKPKALIQADVPRPCAGTTVTAFDLFHNMPVRRKRLNETLEMEAIRYRLSGIALIWPLVSISLRDDATGHVILQTHKCSGMAAAFSNIFTPARARKLMEIEGVQDDEFKISGLVSIEGYSRKDLQFVFVNKRLVLKSSIHKQVNKILGRSLILKRKGLDSDIAAKLPTVGEDFNKSPTKQGDRYGIFVISIECPYKAYDITFDPSKTLVEFRDWPKLIHLLQEMLYPFLRKHNLLAFNEPITPLLPVDFPERECEAYNEDASSETIKNQALEMKKTCSQLQKYGRNICVTDTQNGILSKAVCRPRVKGQQSNTSNKLDVNNKDARIYSEKNLKSLDSDDELSLIETPLRIGTSDDVHSFVQTSKKSREERDTNQTKVSLCSSGHKDTEQIEEVDSTHCKKTQSIAMKRHEPSCSRGVELACDSTSLHREIPSKVGFNSIEHKVSLPTASLQPASCNQSSKRKEITLSSECYSSSLRLLREANLARDGKDQRSKVHEIVTDSLQQLRKSARKAISELGDLYKTPERVTSRRKSSDNMSCSDDPIGAKYSRTEVQCKTKYTEDSEDMPGIFQNKNANVLSGKTEGQLKMKRKSPQKLTQSSKLAKLMRGEAIDDDAADKSKPKALLQNFRYRRNKEKRETSELKAADRDLEADCALVNSDTPKRDYLMALSGSESDIYLKPQNSEHNSLSNCSSDISPGEFHSCEPHEKDLENVMNSDNNHLKEKDSALSRDSFNSFELEDIPLQSAKETDNDTTTGGSKLKPHVSEDHVGTASQKLNDSEFVDISEGSKKASNKIHHLRYCTEAKSSYFLPENKFQYKITSQNVSSQYTGCANGTDVLVTETLSQSLGRDQFKDDLVTSSVMVTSVPETESLTVDVCGSIIAASEQHHEHGMSSAKEAKVSHHGDYSIPDSNIFEKHTESSMNIYSTQSITQRVEVDESSQNRPYSLTLAQKSCDTSDALKDQTDSFPFFSKPLVYDSSIDLISNNTNRYDSGKMAQSSSLREPFVTEWSESLFDDSEKLLEYAIEEKDKCILSNLVDKEPQEAHHRFSSYLTQRLNKETDNNTKFSTTKDVNCKSNLPLNTYKTRGHNVDPDEPLEETNVSDEQMSLSKTKDAMPTDRHWSSGDQELPAVVMPDEDPISQISLCRGPTKDLHKSGSPSKKKYGSVSLKSSQKAPLSAKSFSEVTAVETPKKAIGISEAALGLGIYTSSLSALRQQVVETRALQALNLSQDKAPKLQISCVSIKNDRDEQAKTGEQSDEPVCSYQDHDKDITQNVNDSSFQSLTTRSHSNDLNSGENKDAGLKANSNKNYASNRTGTNPICESGEQNCIGQGHDGPVLGESSKVQMKDTEPRQSEEGQSLKACWRQEINHLTGGTLYVNNQSGHTVSEEQWPEMSSQSLRELTMFETNTEKEETSSHKLEVLSASGRKAVADVISTHIDEAEEEVHSKWRGGRITYEKEAGMDVSTLLSKWKNPIFSQYKTPYLEAEACPSTSVAKSCFSSLSMVEFTKGMLERVKVIGQVDNKFIACEIEQTENKMKGLSSRLLVLFDQHAVHERIRLEYYTQGLSSRLLVLFDQHAVHERIRLEYYTQDITHEKNTYIVSECYVKKDNNEKTGTLEKAEVNPVQTIDMDQDDVRILKAFRREFSRIGVNFSLDDTCRTLVYINSVPACLLDREASDVRRRRVMSVEEKIECLIKEHIDMLKSTNGACGSLPLTVHKHLCSVACHGAVKFGDVLSLSECRDLLSALARCSLPFQCAHGRPSVAPLVNITALVEELACEKKKKPSLWKIRPVKTKENSP</sequence>
<dbReference type="EMBL" id="RQTK01000261">
    <property type="protein sequence ID" value="RUS83025.1"/>
    <property type="molecule type" value="Genomic_DNA"/>
</dbReference>
<dbReference type="SMART" id="SM01340">
    <property type="entry name" value="DNA_mis_repair"/>
    <property type="match status" value="1"/>
</dbReference>